<sequence>MFDTVEDAHEKRGLSRFGHTTTKLPRTKTFRMVLNSTTTSIVGRVSLGHSCNKWLHEVECFYGTGCKAT</sequence>
<name>A0A067NHM3_PLEO1</name>
<organism evidence="1 2">
    <name type="scientific">Pleurotus ostreatus (strain PC15)</name>
    <name type="common">Oyster mushroom</name>
    <dbReference type="NCBI Taxonomy" id="1137138"/>
    <lineage>
        <taxon>Eukaryota</taxon>
        <taxon>Fungi</taxon>
        <taxon>Dikarya</taxon>
        <taxon>Basidiomycota</taxon>
        <taxon>Agaricomycotina</taxon>
        <taxon>Agaricomycetes</taxon>
        <taxon>Agaricomycetidae</taxon>
        <taxon>Agaricales</taxon>
        <taxon>Pleurotineae</taxon>
        <taxon>Pleurotaceae</taxon>
        <taxon>Pleurotus</taxon>
    </lineage>
</organism>
<evidence type="ECO:0000313" key="1">
    <source>
        <dbReference type="EMBL" id="KDQ23622.1"/>
    </source>
</evidence>
<accession>A0A067NHM3</accession>
<protein>
    <submittedName>
        <fullName evidence="1">Uncharacterized protein</fullName>
    </submittedName>
</protein>
<dbReference type="InParanoid" id="A0A067NHM3"/>
<evidence type="ECO:0000313" key="2">
    <source>
        <dbReference type="Proteomes" id="UP000027073"/>
    </source>
</evidence>
<gene>
    <name evidence="1" type="ORF">PLEOSDRAFT_199604</name>
</gene>
<dbReference type="EMBL" id="KL198012">
    <property type="protein sequence ID" value="KDQ23622.1"/>
    <property type="molecule type" value="Genomic_DNA"/>
</dbReference>
<dbReference type="Proteomes" id="UP000027073">
    <property type="component" value="Unassembled WGS sequence"/>
</dbReference>
<proteinExistence type="predicted"/>
<dbReference type="HOGENOM" id="CLU_2776999_0_0_1"/>
<dbReference type="VEuPathDB" id="FungiDB:PLEOSDRAFT_199604"/>
<dbReference type="AlphaFoldDB" id="A0A067NHM3"/>
<reference evidence="2" key="1">
    <citation type="journal article" date="2014" name="Proc. Natl. Acad. Sci. U.S.A.">
        <title>Extensive sampling of basidiomycete genomes demonstrates inadequacy of the white-rot/brown-rot paradigm for wood decay fungi.</title>
        <authorList>
            <person name="Riley R."/>
            <person name="Salamov A.A."/>
            <person name="Brown D.W."/>
            <person name="Nagy L.G."/>
            <person name="Floudas D."/>
            <person name="Held B.W."/>
            <person name="Levasseur A."/>
            <person name="Lombard V."/>
            <person name="Morin E."/>
            <person name="Otillar R."/>
            <person name="Lindquist E.A."/>
            <person name="Sun H."/>
            <person name="LaButti K.M."/>
            <person name="Schmutz J."/>
            <person name="Jabbour D."/>
            <person name="Luo H."/>
            <person name="Baker S.E."/>
            <person name="Pisabarro A.G."/>
            <person name="Walton J.D."/>
            <person name="Blanchette R.A."/>
            <person name="Henrissat B."/>
            <person name="Martin F."/>
            <person name="Cullen D."/>
            <person name="Hibbett D.S."/>
            <person name="Grigoriev I.V."/>
        </authorList>
    </citation>
    <scope>NUCLEOTIDE SEQUENCE [LARGE SCALE GENOMIC DNA]</scope>
    <source>
        <strain evidence="2">PC15</strain>
    </source>
</reference>